<gene>
    <name evidence="2" type="ORF">SAZU_2376</name>
</gene>
<dbReference type="PATRIC" id="fig|146537.3.peg.2508"/>
<proteinExistence type="predicted"/>
<evidence type="ECO:0000313" key="2">
    <source>
        <dbReference type="EMBL" id="GAP47639.1"/>
    </source>
</evidence>
<dbReference type="Proteomes" id="UP000053859">
    <property type="component" value="Unassembled WGS sequence"/>
</dbReference>
<feature type="compositionally biased region" description="Gly residues" evidence="1">
    <location>
        <begin position="49"/>
        <end position="65"/>
    </location>
</feature>
<evidence type="ECO:0000313" key="3">
    <source>
        <dbReference type="Proteomes" id="UP000053859"/>
    </source>
</evidence>
<dbReference type="AlphaFoldDB" id="A0A0K8PJQ0"/>
<accession>A0A0K8PJQ0</accession>
<sequence length="73" mass="7559">MVSGRTVTKLLTHLGLNRRRFIDLDGNTNRKPKTIVVWDVRVEGAPGVGEGVDSGLEGAAGGAALGRGSSSRA</sequence>
<evidence type="ECO:0000256" key="1">
    <source>
        <dbReference type="SAM" id="MobiDB-lite"/>
    </source>
</evidence>
<protein>
    <submittedName>
        <fullName evidence="2">Putative transposase</fullName>
    </submittedName>
</protein>
<keyword evidence="3" id="KW-1185">Reference proteome</keyword>
<name>A0A0K8PJQ0_STRAJ</name>
<dbReference type="EMBL" id="DF968239">
    <property type="protein sequence ID" value="GAP47639.1"/>
    <property type="molecule type" value="Genomic_DNA"/>
</dbReference>
<reference evidence="2" key="1">
    <citation type="journal article" date="2015" name="Genome Announc.">
        <title>Draft Genome Sequence of Thiostrepton-Producing Streptomyces azureus ATCC 14921.</title>
        <authorList>
            <person name="Sakihara K."/>
            <person name="Maeda J."/>
            <person name="Tashiro K."/>
            <person name="Fujino Y."/>
            <person name="Kuhara S."/>
            <person name="Ohshima T."/>
            <person name="Ogata S."/>
            <person name="Doi K."/>
        </authorList>
    </citation>
    <scope>NUCLEOTIDE SEQUENCE [LARGE SCALE GENOMIC DNA]</scope>
    <source>
        <strain evidence="2">ATCC14921</strain>
    </source>
</reference>
<organism evidence="2 3">
    <name type="scientific">Streptomyces azureus</name>
    <dbReference type="NCBI Taxonomy" id="146537"/>
    <lineage>
        <taxon>Bacteria</taxon>
        <taxon>Bacillati</taxon>
        <taxon>Actinomycetota</taxon>
        <taxon>Actinomycetes</taxon>
        <taxon>Kitasatosporales</taxon>
        <taxon>Streptomycetaceae</taxon>
        <taxon>Streptomyces</taxon>
    </lineage>
</organism>
<feature type="region of interest" description="Disordered" evidence="1">
    <location>
        <begin position="49"/>
        <end position="73"/>
    </location>
</feature>